<proteinExistence type="inferred from homology"/>
<dbReference type="KEGG" id="cmiu:B1H56_00425"/>
<dbReference type="PROSITE" id="PS50989">
    <property type="entry name" value="COA_CT_CTER"/>
    <property type="match status" value="1"/>
</dbReference>
<keyword evidence="6 10" id="KW-0067">ATP-binding</keyword>
<name>A0A136Q1G9_9FIRM</name>
<dbReference type="InterPro" id="IPR001095">
    <property type="entry name" value="Acetyl_CoA_COase_a_su"/>
</dbReference>
<dbReference type="Pfam" id="PF03255">
    <property type="entry name" value="ACCA"/>
    <property type="match status" value="1"/>
</dbReference>
<sequence>MSEKRSAWDIVQIARDPKRITSQYIINNIFTDFLEMHGDKLFADDAAVIGGVGFLEGIPVTVIGQEKGVDLRDKVNRNFGCSNPEGYRKSLRLMRQAEKFHRPVICIVDTQGAFCGIGAEERGVAESIARNLMELSRLKTPVLSLFIGEGGSGGAIALAVADKRVMLENALYSILSPEGFSSILWKDSSRAAEAAELMRMTASEIREMGLIDDVLPEPEGGAQAGDGGAFAGEIKKYLVNSVKELMAEPLETLLGKRYAKLRSFGQDAVVGK</sequence>
<keyword evidence="4 10" id="KW-0547">Nucleotide-binding</keyword>
<dbReference type="NCBIfam" id="TIGR00513">
    <property type="entry name" value="accA"/>
    <property type="match status" value="1"/>
</dbReference>
<evidence type="ECO:0000256" key="6">
    <source>
        <dbReference type="ARBA" id="ARBA00022840"/>
    </source>
</evidence>
<dbReference type="EMBL" id="LSZW01000064">
    <property type="protein sequence ID" value="KXK64530.1"/>
    <property type="molecule type" value="Genomic_DNA"/>
</dbReference>
<dbReference type="PANTHER" id="PTHR42853">
    <property type="entry name" value="ACETYL-COENZYME A CARBOXYLASE CARBOXYL TRANSFERASE SUBUNIT ALPHA"/>
    <property type="match status" value="1"/>
</dbReference>
<dbReference type="UniPathway" id="UPA00655">
    <property type="reaction ID" value="UER00711"/>
</dbReference>
<dbReference type="NCBIfam" id="NF041504">
    <property type="entry name" value="AccA_sub"/>
    <property type="match status" value="1"/>
</dbReference>
<dbReference type="InterPro" id="IPR029045">
    <property type="entry name" value="ClpP/crotonase-like_dom_sf"/>
</dbReference>
<dbReference type="GO" id="GO:0009317">
    <property type="term" value="C:acetyl-CoA carboxylase complex"/>
    <property type="evidence" value="ECO:0007669"/>
    <property type="project" value="InterPro"/>
</dbReference>
<keyword evidence="8 10" id="KW-0275">Fatty acid biosynthesis</keyword>
<comment type="catalytic activity">
    <reaction evidence="9 10">
        <text>N(6)-carboxybiotinyl-L-lysyl-[protein] + acetyl-CoA = N(6)-biotinyl-L-lysyl-[protein] + malonyl-CoA</text>
        <dbReference type="Rhea" id="RHEA:54728"/>
        <dbReference type="Rhea" id="RHEA-COMP:10505"/>
        <dbReference type="Rhea" id="RHEA-COMP:10506"/>
        <dbReference type="ChEBI" id="CHEBI:57288"/>
        <dbReference type="ChEBI" id="CHEBI:57384"/>
        <dbReference type="ChEBI" id="CHEBI:83144"/>
        <dbReference type="ChEBI" id="CHEBI:83145"/>
        <dbReference type="EC" id="2.1.3.15"/>
    </reaction>
</comment>
<dbReference type="GO" id="GO:0005524">
    <property type="term" value="F:ATP binding"/>
    <property type="evidence" value="ECO:0007669"/>
    <property type="project" value="UniProtKB-KW"/>
</dbReference>
<dbReference type="GO" id="GO:0003989">
    <property type="term" value="F:acetyl-CoA carboxylase activity"/>
    <property type="evidence" value="ECO:0007669"/>
    <property type="project" value="InterPro"/>
</dbReference>
<keyword evidence="5 10" id="KW-0276">Fatty acid metabolism</keyword>
<feature type="domain" description="CoA carboxyltransferase C-terminal" evidence="11">
    <location>
        <begin position="1"/>
        <end position="244"/>
    </location>
</feature>
<evidence type="ECO:0000256" key="10">
    <source>
        <dbReference type="HAMAP-Rule" id="MF_00823"/>
    </source>
</evidence>
<evidence type="ECO:0000256" key="3">
    <source>
        <dbReference type="ARBA" id="ARBA00022679"/>
    </source>
</evidence>
<dbReference type="GO" id="GO:0006633">
    <property type="term" value="P:fatty acid biosynthetic process"/>
    <property type="evidence" value="ECO:0007669"/>
    <property type="project" value="UniProtKB-KW"/>
</dbReference>
<dbReference type="InterPro" id="IPR011763">
    <property type="entry name" value="COA_CT_C"/>
</dbReference>
<dbReference type="Proteomes" id="UP000070366">
    <property type="component" value="Unassembled WGS sequence"/>
</dbReference>
<keyword evidence="7 10" id="KW-0443">Lipid metabolism</keyword>
<evidence type="ECO:0000256" key="4">
    <source>
        <dbReference type="ARBA" id="ARBA00022741"/>
    </source>
</evidence>
<evidence type="ECO:0000313" key="12">
    <source>
        <dbReference type="EMBL" id="KXK64530.1"/>
    </source>
</evidence>
<evidence type="ECO:0000256" key="2">
    <source>
        <dbReference type="ARBA" id="ARBA00022516"/>
    </source>
</evidence>
<reference evidence="13" key="1">
    <citation type="submission" date="2016-02" db="EMBL/GenBank/DDBJ databases">
        <authorList>
            <person name="Mitreva M."/>
            <person name="Pepin K.H."/>
            <person name="Mihindukulasuriya K.A."/>
            <person name="Fulton R."/>
            <person name="Fronick C."/>
            <person name="O'Laughlin M."/>
            <person name="Miner T."/>
            <person name="Herter B."/>
            <person name="Rosa B.A."/>
            <person name="Cordes M."/>
            <person name="Tomlinson C."/>
            <person name="Wollam A."/>
            <person name="Palsikar V.B."/>
            <person name="Mardis E.R."/>
            <person name="Wilson R.K."/>
        </authorList>
    </citation>
    <scope>NUCLEOTIDE SEQUENCE [LARGE SCALE GENOMIC DNA]</scope>
    <source>
        <strain evidence="13">DSM 22607</strain>
    </source>
</reference>
<evidence type="ECO:0000256" key="5">
    <source>
        <dbReference type="ARBA" id="ARBA00022832"/>
    </source>
</evidence>
<dbReference type="SUPFAM" id="SSF52096">
    <property type="entry name" value="ClpP/crotonase"/>
    <property type="match status" value="1"/>
</dbReference>
<dbReference type="EC" id="2.1.3.15" evidence="10"/>
<comment type="subunit">
    <text evidence="10">Acetyl-CoA carboxylase is a heterohexamer composed of biotin carboxyl carrier protein (AccB), biotin carboxylase (AccC) and two subunits each of ACCase subunit alpha (AccA) and ACCase subunit beta (AccD).</text>
</comment>
<dbReference type="OrthoDB" id="9808023at2"/>
<accession>A0A136Q1G9</accession>
<comment type="pathway">
    <text evidence="1 10">Lipid metabolism; malonyl-CoA biosynthesis; malonyl-CoA from acetyl-CoA: step 1/1.</text>
</comment>
<keyword evidence="13" id="KW-1185">Reference proteome</keyword>
<evidence type="ECO:0000259" key="11">
    <source>
        <dbReference type="PROSITE" id="PS50989"/>
    </source>
</evidence>
<evidence type="ECO:0000256" key="7">
    <source>
        <dbReference type="ARBA" id="ARBA00023098"/>
    </source>
</evidence>
<dbReference type="GO" id="GO:2001295">
    <property type="term" value="P:malonyl-CoA biosynthetic process"/>
    <property type="evidence" value="ECO:0007669"/>
    <property type="project" value="UniProtKB-UniRule"/>
</dbReference>
<dbReference type="HAMAP" id="MF_00823">
    <property type="entry name" value="AcetylCoA_CT_alpha"/>
    <property type="match status" value="1"/>
</dbReference>
<keyword evidence="3 10" id="KW-0808">Transferase</keyword>
<comment type="caution">
    <text evidence="12">The sequence shown here is derived from an EMBL/GenBank/DDBJ whole genome shotgun (WGS) entry which is preliminary data.</text>
</comment>
<dbReference type="PANTHER" id="PTHR42853:SF3">
    <property type="entry name" value="ACETYL-COENZYME A CARBOXYLASE CARBOXYL TRANSFERASE SUBUNIT ALPHA, CHLOROPLASTIC"/>
    <property type="match status" value="1"/>
</dbReference>
<keyword evidence="10" id="KW-0963">Cytoplasm</keyword>
<evidence type="ECO:0000256" key="9">
    <source>
        <dbReference type="ARBA" id="ARBA00049152"/>
    </source>
</evidence>
<evidence type="ECO:0000256" key="8">
    <source>
        <dbReference type="ARBA" id="ARBA00023160"/>
    </source>
</evidence>
<dbReference type="GO" id="GO:0016743">
    <property type="term" value="F:carboxyl- or carbamoyltransferase activity"/>
    <property type="evidence" value="ECO:0007669"/>
    <property type="project" value="UniProtKB-UniRule"/>
</dbReference>
<dbReference type="PRINTS" id="PR01069">
    <property type="entry name" value="ACCCTRFRASEA"/>
</dbReference>
<organism evidence="12 13">
    <name type="scientific">Christensenella minuta</name>
    <dbReference type="NCBI Taxonomy" id="626937"/>
    <lineage>
        <taxon>Bacteria</taxon>
        <taxon>Bacillati</taxon>
        <taxon>Bacillota</taxon>
        <taxon>Clostridia</taxon>
        <taxon>Christensenellales</taxon>
        <taxon>Christensenellaceae</taxon>
        <taxon>Christensenella</taxon>
    </lineage>
</organism>
<comment type="subcellular location">
    <subcellularLocation>
        <location evidence="10">Cytoplasm</location>
    </subcellularLocation>
</comment>
<keyword evidence="2 10" id="KW-0444">Lipid biosynthesis</keyword>
<evidence type="ECO:0000256" key="1">
    <source>
        <dbReference type="ARBA" id="ARBA00004956"/>
    </source>
</evidence>
<dbReference type="RefSeq" id="WP_066523307.1">
    <property type="nucleotide sequence ID" value="NZ_CABMOF010000015.1"/>
</dbReference>
<dbReference type="Gene3D" id="3.90.226.10">
    <property type="entry name" value="2-enoyl-CoA Hydratase, Chain A, domain 1"/>
    <property type="match status" value="1"/>
</dbReference>
<comment type="function">
    <text evidence="10">Component of the acetyl coenzyme A carboxylase (ACC) complex. First, biotin carboxylase catalyzes the carboxylation of biotin on its carrier protein (BCCP) and then the CO(2) group is transferred by the carboxyltransferase to acetyl-CoA to form malonyl-CoA.</text>
</comment>
<comment type="similarity">
    <text evidence="10">Belongs to the AccA family.</text>
</comment>
<evidence type="ECO:0000313" key="13">
    <source>
        <dbReference type="Proteomes" id="UP000070366"/>
    </source>
</evidence>
<gene>
    <name evidence="10" type="primary">accA</name>
    <name evidence="12" type="ORF">HMPREF3293_02609</name>
</gene>
<dbReference type="AlphaFoldDB" id="A0A136Q1G9"/>
<protein>
    <recommendedName>
        <fullName evidence="10">Acetyl-coenzyme A carboxylase carboxyl transferase subunit alpha</fullName>
        <shortName evidence="10">ACCase subunit alpha</shortName>
        <shortName evidence="10">Acetyl-CoA carboxylase carboxyltransferase subunit alpha</shortName>
        <ecNumber evidence="10">2.1.3.15</ecNumber>
    </recommendedName>
</protein>
<dbReference type="STRING" id="626937.HMPREF3293_02609"/>
<dbReference type="PATRIC" id="fig|626937.4.peg.2569"/>